<protein>
    <recommendedName>
        <fullName evidence="3">Glycosyltransferase</fullName>
    </recommendedName>
</protein>
<name>A0A2N5X4H7_9GAMM</name>
<gene>
    <name evidence="1" type="ORF">C0039_07595</name>
</gene>
<organism evidence="1 2">
    <name type="scientific">Pseudohalioglobus lutimaris</name>
    <dbReference type="NCBI Taxonomy" id="1737061"/>
    <lineage>
        <taxon>Bacteria</taxon>
        <taxon>Pseudomonadati</taxon>
        <taxon>Pseudomonadota</taxon>
        <taxon>Gammaproteobacteria</taxon>
        <taxon>Cellvibrionales</taxon>
        <taxon>Halieaceae</taxon>
        <taxon>Pseudohalioglobus</taxon>
    </lineage>
</organism>
<dbReference type="PANTHER" id="PTHR36529">
    <property type="entry name" value="SLL1095 PROTEIN"/>
    <property type="match status" value="1"/>
</dbReference>
<dbReference type="RefSeq" id="WP_101517739.1">
    <property type="nucleotide sequence ID" value="NZ_PKUS01000007.1"/>
</dbReference>
<dbReference type="NCBIfam" id="TIGR04282">
    <property type="entry name" value="glyco_like_cofC"/>
    <property type="match status" value="1"/>
</dbReference>
<dbReference type="EMBL" id="PKUS01000007">
    <property type="protein sequence ID" value="PLW69385.1"/>
    <property type="molecule type" value="Genomic_DNA"/>
</dbReference>
<sequence length="212" mass="23221">MTAAELQDVLFLQFAREPVPGQVKTRMQPVLGPDEACQLHRELVLWTAQRLTSARLGRVELAVTGRIDDPLFQQCEAEGVAAVRGQTGEDLGQRMYNALHAGLQRFSRVVLVGSDCPQLDSNYLARALAALESAEVVLGPAVDGGYVLIGARALDASWFEGIKWGSGSVYRETVARFAASKTCWQGLPPLQDIDRPEDLPLWQQLAHAAEIR</sequence>
<dbReference type="PANTHER" id="PTHR36529:SF1">
    <property type="entry name" value="GLYCOSYLTRANSFERASE"/>
    <property type="match status" value="1"/>
</dbReference>
<proteinExistence type="predicted"/>
<reference evidence="1 2" key="1">
    <citation type="submission" date="2018-01" db="EMBL/GenBank/DDBJ databases">
        <title>The draft genome sequence of Halioglobus lutimaris HF004.</title>
        <authorList>
            <person name="Du Z.-J."/>
            <person name="Shi M.-J."/>
        </authorList>
    </citation>
    <scope>NUCLEOTIDE SEQUENCE [LARGE SCALE GENOMIC DNA]</scope>
    <source>
        <strain evidence="1 2">HF004</strain>
    </source>
</reference>
<keyword evidence="2" id="KW-1185">Reference proteome</keyword>
<dbReference type="Gene3D" id="3.90.550.10">
    <property type="entry name" value="Spore Coat Polysaccharide Biosynthesis Protein SpsA, Chain A"/>
    <property type="match status" value="1"/>
</dbReference>
<evidence type="ECO:0000313" key="1">
    <source>
        <dbReference type="EMBL" id="PLW69385.1"/>
    </source>
</evidence>
<evidence type="ECO:0000313" key="2">
    <source>
        <dbReference type="Proteomes" id="UP000235005"/>
    </source>
</evidence>
<dbReference type="Proteomes" id="UP000235005">
    <property type="component" value="Unassembled WGS sequence"/>
</dbReference>
<comment type="caution">
    <text evidence="1">The sequence shown here is derived from an EMBL/GenBank/DDBJ whole genome shotgun (WGS) entry which is preliminary data.</text>
</comment>
<evidence type="ECO:0008006" key="3">
    <source>
        <dbReference type="Google" id="ProtNLM"/>
    </source>
</evidence>
<dbReference type="SUPFAM" id="SSF53448">
    <property type="entry name" value="Nucleotide-diphospho-sugar transferases"/>
    <property type="match status" value="1"/>
</dbReference>
<accession>A0A2N5X4H7</accession>
<dbReference type="Pfam" id="PF09837">
    <property type="entry name" value="DUF2064"/>
    <property type="match status" value="1"/>
</dbReference>
<dbReference type="InterPro" id="IPR018641">
    <property type="entry name" value="Trfase_1_rSAM/seldom-assoc"/>
</dbReference>
<dbReference type="OrthoDB" id="9798250at2"/>
<dbReference type="InterPro" id="IPR029044">
    <property type="entry name" value="Nucleotide-diphossugar_trans"/>
</dbReference>
<dbReference type="AlphaFoldDB" id="A0A2N5X4H7"/>